<comment type="similarity">
    <text evidence="1">Belongs to the isochorismatase family.</text>
</comment>
<feature type="domain" description="Isochorismatase-like" evidence="3">
    <location>
        <begin position="21"/>
        <end position="215"/>
    </location>
</feature>
<evidence type="ECO:0000256" key="1">
    <source>
        <dbReference type="ARBA" id="ARBA00006336"/>
    </source>
</evidence>
<dbReference type="Gene3D" id="3.40.50.850">
    <property type="entry name" value="Isochorismatase-like"/>
    <property type="match status" value="1"/>
</dbReference>
<dbReference type="PANTHER" id="PTHR11895">
    <property type="entry name" value="TRANSAMIDASE"/>
    <property type="match status" value="1"/>
</dbReference>
<keyword evidence="5" id="KW-0808">Transferase</keyword>
<dbReference type="InterPro" id="IPR000868">
    <property type="entry name" value="Isochorismatase-like_dom"/>
</dbReference>
<dbReference type="eggNOG" id="KOG1211">
    <property type="taxonomic scope" value="Eukaryota"/>
</dbReference>
<dbReference type="Proteomes" id="UP000016923">
    <property type="component" value="Unassembled WGS sequence"/>
</dbReference>
<evidence type="ECO:0000313" key="5">
    <source>
        <dbReference type="EMBL" id="EPE09500.1"/>
    </source>
</evidence>
<protein>
    <submittedName>
        <fullName evidence="5">Glutamyl-trna amidotransferase subunit a</fullName>
    </submittedName>
</protein>
<sequence>MASVTLPDARPYAFEFVPERTALVLIDMQRDFLDPGGFGAIQCGDPEVFARVRSVIARTKPVLAAARTLGLHVIHTREGHQPSLSDLSAAKRDRQLHAPAKQVTQPDGTLTTQKQHTATIGDAGTMGRLLVRGENGHDIVDELKPLPNEVVVDKPGKGGFWATSLHRKLMARGITHLLFCGVTTECCVASTAREASDRGFQCCILEDCTSGFDKGFGKTTVDMYVSFDGLFGFASTSSSLVEHARQRRVSSAAAWNGDVDLKTLAACYKTGLSPIDVVNSVYSRIEAYEKVNPHAWILLRSRHDVLADARALEAKYASNDALPTLYGVPFAVKDSFDVAGLPTTAACPDFAYTPTKTAPSVTAILNAGGLLFGKTNMDQLATGLSGCRSPYGTSSSSHGPVGRYCAGGSSTGSAVAVGAKLVTFSLATDTAGSIRVPAAFNGIVGFKPTKGTMSYRGVVPCCRTLDTAAILAQSVEDARSIWYIVDEHDAEDAFAADPASLPLELADYRGLSQAGFTCALAPASEIEAASLSTQYKTAFAAALEVISQVGGSITTLDSKSYAPFKKATDLLYNGTLVNERIACIGYEFVRDNIARFHPTTRTLFQKVLDRDSKPWDVFSDKIAQAEATREVANLFSKESGGIDVLVVPTVPFHPTIEAMQADPIAMNAQLGVFTHFGNVLDLCAISVVAGYVDGASAGEAKMPFSVCFVCARGMDGLLFDIASAFERGVNRI</sequence>
<dbReference type="HOGENOM" id="CLU_025343_0_0_1"/>
<gene>
    <name evidence="5" type="ORF">F503_07276</name>
</gene>
<dbReference type="VEuPathDB" id="FungiDB:F503_07276"/>
<name>S3D7U4_OPHP1</name>
<dbReference type="OrthoDB" id="167809at2759"/>
<dbReference type="Gene3D" id="1.20.58.1700">
    <property type="match status" value="1"/>
</dbReference>
<dbReference type="GO" id="GO:0016740">
    <property type="term" value="F:transferase activity"/>
    <property type="evidence" value="ECO:0007669"/>
    <property type="project" value="UniProtKB-KW"/>
</dbReference>
<keyword evidence="6" id="KW-1185">Reference proteome</keyword>
<organism evidence="5 6">
    <name type="scientific">Ophiostoma piceae (strain UAMH 11346)</name>
    <name type="common">Sap stain fungus</name>
    <dbReference type="NCBI Taxonomy" id="1262450"/>
    <lineage>
        <taxon>Eukaryota</taxon>
        <taxon>Fungi</taxon>
        <taxon>Dikarya</taxon>
        <taxon>Ascomycota</taxon>
        <taxon>Pezizomycotina</taxon>
        <taxon>Sordariomycetes</taxon>
        <taxon>Sordariomycetidae</taxon>
        <taxon>Ophiostomatales</taxon>
        <taxon>Ophiostomataceae</taxon>
        <taxon>Ophiostoma</taxon>
    </lineage>
</organism>
<dbReference type="PANTHER" id="PTHR11895:SF169">
    <property type="entry name" value="GLUTAMYL-TRNA(GLN) AMIDOTRANSFERASE"/>
    <property type="match status" value="1"/>
</dbReference>
<evidence type="ECO:0000313" key="6">
    <source>
        <dbReference type="Proteomes" id="UP000016923"/>
    </source>
</evidence>
<dbReference type="EMBL" id="KE148147">
    <property type="protein sequence ID" value="EPE09500.1"/>
    <property type="molecule type" value="Genomic_DNA"/>
</dbReference>
<accession>S3D7U4</accession>
<dbReference type="InterPro" id="IPR036380">
    <property type="entry name" value="Isochorismatase-like_sf"/>
</dbReference>
<dbReference type="OMA" id="VTTECCF"/>
<dbReference type="InterPro" id="IPR036928">
    <property type="entry name" value="AS_sf"/>
</dbReference>
<evidence type="ECO:0000259" key="3">
    <source>
        <dbReference type="Pfam" id="PF00857"/>
    </source>
</evidence>
<reference evidence="5 6" key="1">
    <citation type="journal article" date="2013" name="BMC Genomics">
        <title>The genome and transcriptome of the pine saprophyte Ophiostoma piceae, and a comparison with the bark beetle-associated pine pathogen Grosmannia clavigera.</title>
        <authorList>
            <person name="Haridas S."/>
            <person name="Wang Y."/>
            <person name="Lim L."/>
            <person name="Massoumi Alamouti S."/>
            <person name="Jackman S."/>
            <person name="Docking R."/>
            <person name="Robertson G."/>
            <person name="Birol I."/>
            <person name="Bohlmann J."/>
            <person name="Breuil C."/>
        </authorList>
    </citation>
    <scope>NUCLEOTIDE SEQUENCE [LARGE SCALE GENOMIC DNA]</scope>
    <source>
        <strain evidence="5 6">UAMH 11346</strain>
    </source>
</reference>
<evidence type="ECO:0000259" key="4">
    <source>
        <dbReference type="Pfam" id="PF01425"/>
    </source>
</evidence>
<feature type="compositionally biased region" description="Polar residues" evidence="2">
    <location>
        <begin position="102"/>
        <end position="115"/>
    </location>
</feature>
<dbReference type="SUPFAM" id="SSF52499">
    <property type="entry name" value="Isochorismatase-like hydrolases"/>
    <property type="match status" value="1"/>
</dbReference>
<dbReference type="STRING" id="1262450.S3D7U4"/>
<dbReference type="CDD" id="cd00431">
    <property type="entry name" value="cysteine_hydrolases"/>
    <property type="match status" value="1"/>
</dbReference>
<feature type="region of interest" description="Disordered" evidence="2">
    <location>
        <begin position="94"/>
        <end position="115"/>
    </location>
</feature>
<dbReference type="Pfam" id="PF00857">
    <property type="entry name" value="Isochorismatase"/>
    <property type="match status" value="1"/>
</dbReference>
<dbReference type="InterPro" id="IPR000120">
    <property type="entry name" value="Amidase"/>
</dbReference>
<dbReference type="AlphaFoldDB" id="S3D7U4"/>
<proteinExistence type="inferred from homology"/>
<dbReference type="SUPFAM" id="SSF75304">
    <property type="entry name" value="Amidase signature (AS) enzymes"/>
    <property type="match status" value="1"/>
</dbReference>
<dbReference type="Pfam" id="PF01425">
    <property type="entry name" value="Amidase"/>
    <property type="match status" value="1"/>
</dbReference>
<dbReference type="InterPro" id="IPR023631">
    <property type="entry name" value="Amidase_dom"/>
</dbReference>
<dbReference type="Gene3D" id="3.90.1300.10">
    <property type="entry name" value="Amidase signature (AS) domain"/>
    <property type="match status" value="1"/>
</dbReference>
<evidence type="ECO:0000256" key="2">
    <source>
        <dbReference type="SAM" id="MobiDB-lite"/>
    </source>
</evidence>
<feature type="domain" description="Amidase" evidence="4">
    <location>
        <begin position="277"/>
        <end position="716"/>
    </location>
</feature>